<dbReference type="GO" id="GO:0008234">
    <property type="term" value="F:cysteine-type peptidase activity"/>
    <property type="evidence" value="ECO:0007669"/>
    <property type="project" value="UniProtKB-KW"/>
</dbReference>
<keyword evidence="5" id="KW-0788">Thiol protease</keyword>
<evidence type="ECO:0000256" key="4">
    <source>
        <dbReference type="ARBA" id="ARBA00022801"/>
    </source>
</evidence>
<evidence type="ECO:0000256" key="3">
    <source>
        <dbReference type="ARBA" id="ARBA00022729"/>
    </source>
</evidence>
<evidence type="ECO:0000313" key="10">
    <source>
        <dbReference type="Proteomes" id="UP000622860"/>
    </source>
</evidence>
<reference evidence="9" key="1">
    <citation type="journal article" date="2014" name="Int. J. Syst. Evol. Microbiol.">
        <title>Complete genome sequence of Corynebacterium casei LMG S-19264T (=DSM 44701T), isolated from a smear-ripened cheese.</title>
        <authorList>
            <consortium name="US DOE Joint Genome Institute (JGI-PGF)"/>
            <person name="Walter F."/>
            <person name="Albersmeier A."/>
            <person name="Kalinowski J."/>
            <person name="Ruckert C."/>
        </authorList>
    </citation>
    <scope>NUCLEOTIDE SEQUENCE</scope>
    <source>
        <strain evidence="9">CGMCC 1.12754</strain>
    </source>
</reference>
<organism evidence="9 10">
    <name type="scientific">Virgibacillus oceani</name>
    <dbReference type="NCBI Taxonomy" id="1479511"/>
    <lineage>
        <taxon>Bacteria</taxon>
        <taxon>Bacillati</taxon>
        <taxon>Bacillota</taxon>
        <taxon>Bacilli</taxon>
        <taxon>Bacillales</taxon>
        <taxon>Bacillaceae</taxon>
        <taxon>Virgibacillus</taxon>
    </lineage>
</organism>
<keyword evidence="3" id="KW-0732">Signal</keyword>
<evidence type="ECO:0000256" key="7">
    <source>
        <dbReference type="SAM" id="MobiDB-lite"/>
    </source>
</evidence>
<dbReference type="SUPFAM" id="SSF54001">
    <property type="entry name" value="Cysteine proteinases"/>
    <property type="match status" value="1"/>
</dbReference>
<accession>A0A917GYA5</accession>
<dbReference type="PANTHER" id="PTHR47053">
    <property type="entry name" value="MUREIN DD-ENDOPEPTIDASE MEPH-RELATED"/>
    <property type="match status" value="1"/>
</dbReference>
<dbReference type="PANTHER" id="PTHR47053:SF1">
    <property type="entry name" value="MUREIN DD-ENDOPEPTIDASE MEPH-RELATED"/>
    <property type="match status" value="1"/>
</dbReference>
<name>A0A917GYA5_9BACI</name>
<dbReference type="InterPro" id="IPR038765">
    <property type="entry name" value="Papain-like_cys_pep_sf"/>
</dbReference>
<gene>
    <name evidence="9" type="primary">spl</name>
    <name evidence="9" type="ORF">GCM10011398_00460</name>
</gene>
<evidence type="ECO:0000256" key="6">
    <source>
        <dbReference type="SAM" id="Coils"/>
    </source>
</evidence>
<dbReference type="GO" id="GO:0006508">
    <property type="term" value="P:proteolysis"/>
    <property type="evidence" value="ECO:0007669"/>
    <property type="project" value="UniProtKB-KW"/>
</dbReference>
<feature type="domain" description="NlpC/P60" evidence="8">
    <location>
        <begin position="280"/>
        <end position="407"/>
    </location>
</feature>
<comment type="caution">
    <text evidence="9">The sequence shown here is derived from an EMBL/GenBank/DDBJ whole genome shotgun (WGS) entry which is preliminary data.</text>
</comment>
<evidence type="ECO:0000259" key="8">
    <source>
        <dbReference type="PROSITE" id="PS51935"/>
    </source>
</evidence>
<evidence type="ECO:0000256" key="1">
    <source>
        <dbReference type="ARBA" id="ARBA00007074"/>
    </source>
</evidence>
<dbReference type="Gene3D" id="3.90.1720.10">
    <property type="entry name" value="endopeptidase domain like (from Nostoc punctiforme)"/>
    <property type="match status" value="1"/>
</dbReference>
<dbReference type="RefSeq" id="WP_188453343.1">
    <property type="nucleotide sequence ID" value="NZ_BMFR01000001.1"/>
</dbReference>
<feature type="coiled-coil region" evidence="6">
    <location>
        <begin position="158"/>
        <end position="241"/>
    </location>
</feature>
<evidence type="ECO:0000256" key="2">
    <source>
        <dbReference type="ARBA" id="ARBA00022670"/>
    </source>
</evidence>
<dbReference type="InterPro" id="IPR051202">
    <property type="entry name" value="Peptidase_C40"/>
</dbReference>
<feature type="compositionally biased region" description="Low complexity" evidence="7">
    <location>
        <begin position="255"/>
        <end position="279"/>
    </location>
</feature>
<feature type="coiled-coil region" evidence="6">
    <location>
        <begin position="31"/>
        <end position="125"/>
    </location>
</feature>
<feature type="region of interest" description="Disordered" evidence="7">
    <location>
        <begin position="248"/>
        <end position="279"/>
    </location>
</feature>
<dbReference type="Pfam" id="PF00877">
    <property type="entry name" value="NLPC_P60"/>
    <property type="match status" value="1"/>
</dbReference>
<evidence type="ECO:0000313" key="9">
    <source>
        <dbReference type="EMBL" id="GGG61108.1"/>
    </source>
</evidence>
<keyword evidence="6" id="KW-0175">Coiled coil</keyword>
<dbReference type="AlphaFoldDB" id="A0A917GYA5"/>
<sequence>MKKTVLTISTVAVVGLTGSFFGSTVNAQKSMSDIKDQRAEIKVNLSDAEQKIADVLVELEELNKMIARVDYALGENNKQMKETEDKITGTKKEVEKLEAEIVKLEKEIQERYEIMKDRVASYQKNGGSIGFLEVIFGSESFGDFISRVSAISTITESDANLMEEQEKAKAKVEEKQNTVQNKLDELKDMKAELEEMQSVIVEQKKQNEAAKKELKEKEQRLKSLKANLQSKDSNLAALETEIQRGMTAANNGLNSTSSSSGSRKSSSSYSAPSAPASKVSGNISTVINAGYKYIGNSVYVFGGGRTASDIRNGIFDCSGFIAWAFSQGGISVPASTSQLQYVGKRVSINEIQPGDLVFYNTYKPNGHVGIYIGNGKFIGSQSSTGVAIVDMDTNWWSSRFSGLVRRVR</sequence>
<dbReference type="Gene3D" id="6.10.250.3150">
    <property type="match status" value="1"/>
</dbReference>
<keyword evidence="2" id="KW-0645">Protease</keyword>
<dbReference type="Proteomes" id="UP000622860">
    <property type="component" value="Unassembled WGS sequence"/>
</dbReference>
<keyword evidence="10" id="KW-1185">Reference proteome</keyword>
<reference evidence="9" key="2">
    <citation type="submission" date="2020-09" db="EMBL/GenBank/DDBJ databases">
        <authorList>
            <person name="Sun Q."/>
            <person name="Zhou Y."/>
        </authorList>
    </citation>
    <scope>NUCLEOTIDE SEQUENCE</scope>
    <source>
        <strain evidence="9">CGMCC 1.12754</strain>
    </source>
</reference>
<dbReference type="InterPro" id="IPR057309">
    <property type="entry name" value="PcsB_CC"/>
</dbReference>
<proteinExistence type="inferred from homology"/>
<keyword evidence="4" id="KW-0378">Hydrolase</keyword>
<dbReference type="EMBL" id="BMFR01000001">
    <property type="protein sequence ID" value="GGG61108.1"/>
    <property type="molecule type" value="Genomic_DNA"/>
</dbReference>
<protein>
    <submittedName>
        <fullName evidence="9">Peptidase P60</fullName>
    </submittedName>
</protein>
<comment type="similarity">
    <text evidence="1">Belongs to the peptidase C40 family.</text>
</comment>
<dbReference type="PROSITE" id="PS51935">
    <property type="entry name" value="NLPC_P60"/>
    <property type="match status" value="1"/>
</dbReference>
<evidence type="ECO:0000256" key="5">
    <source>
        <dbReference type="ARBA" id="ARBA00022807"/>
    </source>
</evidence>
<dbReference type="Pfam" id="PF24568">
    <property type="entry name" value="CC_PcsB"/>
    <property type="match status" value="1"/>
</dbReference>
<dbReference type="InterPro" id="IPR000064">
    <property type="entry name" value="NLP_P60_dom"/>
</dbReference>